<protein>
    <recommendedName>
        <fullName evidence="5">Secreted protein</fullName>
    </recommendedName>
</protein>
<feature type="signal peptide" evidence="2">
    <location>
        <begin position="1"/>
        <end position="27"/>
    </location>
</feature>
<keyword evidence="4" id="KW-1185">Reference proteome</keyword>
<name>A0A0D0B3Y1_9AGAR</name>
<dbReference type="AlphaFoldDB" id="A0A0D0B3Y1"/>
<evidence type="ECO:0000256" key="1">
    <source>
        <dbReference type="SAM" id="MobiDB-lite"/>
    </source>
</evidence>
<dbReference type="HOGENOM" id="CLU_2210351_0_0_1"/>
<dbReference type="EMBL" id="KN834788">
    <property type="protein sequence ID" value="KIK57965.1"/>
    <property type="molecule type" value="Genomic_DNA"/>
</dbReference>
<organism evidence="3 4">
    <name type="scientific">Collybiopsis luxurians FD-317 M1</name>
    <dbReference type="NCBI Taxonomy" id="944289"/>
    <lineage>
        <taxon>Eukaryota</taxon>
        <taxon>Fungi</taxon>
        <taxon>Dikarya</taxon>
        <taxon>Basidiomycota</taxon>
        <taxon>Agaricomycotina</taxon>
        <taxon>Agaricomycetes</taxon>
        <taxon>Agaricomycetidae</taxon>
        <taxon>Agaricales</taxon>
        <taxon>Marasmiineae</taxon>
        <taxon>Omphalotaceae</taxon>
        <taxon>Collybiopsis</taxon>
        <taxon>Collybiopsis luxurians</taxon>
    </lineage>
</organism>
<evidence type="ECO:0000313" key="4">
    <source>
        <dbReference type="Proteomes" id="UP000053593"/>
    </source>
</evidence>
<accession>A0A0D0B3Y1</accession>
<gene>
    <name evidence="3" type="ORF">GYMLUDRAFT_61041</name>
</gene>
<feature type="chain" id="PRO_5002224426" description="Secreted protein" evidence="2">
    <location>
        <begin position="28"/>
        <end position="107"/>
    </location>
</feature>
<proteinExistence type="predicted"/>
<keyword evidence="2" id="KW-0732">Signal</keyword>
<sequence length="107" mass="11639">MLIFKVPLAAIFYLCFWSGKELEHCAALTVPHTSTSASTVTMSAGLGGISEFGQRLMFEQQDDFDSDQSATSASTYRPLDEADDSYGNEALDFEGFYPQCGGRNCGD</sequence>
<reference evidence="3 4" key="1">
    <citation type="submission" date="2014-04" db="EMBL/GenBank/DDBJ databases">
        <title>Evolutionary Origins and Diversification of the Mycorrhizal Mutualists.</title>
        <authorList>
            <consortium name="DOE Joint Genome Institute"/>
            <consortium name="Mycorrhizal Genomics Consortium"/>
            <person name="Kohler A."/>
            <person name="Kuo A."/>
            <person name="Nagy L.G."/>
            <person name="Floudas D."/>
            <person name="Copeland A."/>
            <person name="Barry K.W."/>
            <person name="Cichocki N."/>
            <person name="Veneault-Fourrey C."/>
            <person name="LaButti K."/>
            <person name="Lindquist E.A."/>
            <person name="Lipzen A."/>
            <person name="Lundell T."/>
            <person name="Morin E."/>
            <person name="Murat C."/>
            <person name="Riley R."/>
            <person name="Ohm R."/>
            <person name="Sun H."/>
            <person name="Tunlid A."/>
            <person name="Henrissat B."/>
            <person name="Grigoriev I.V."/>
            <person name="Hibbett D.S."/>
            <person name="Martin F."/>
        </authorList>
    </citation>
    <scope>NUCLEOTIDE SEQUENCE [LARGE SCALE GENOMIC DNA]</scope>
    <source>
        <strain evidence="3 4">FD-317 M1</strain>
    </source>
</reference>
<evidence type="ECO:0000256" key="2">
    <source>
        <dbReference type="SAM" id="SignalP"/>
    </source>
</evidence>
<evidence type="ECO:0000313" key="3">
    <source>
        <dbReference type="EMBL" id="KIK57965.1"/>
    </source>
</evidence>
<evidence type="ECO:0008006" key="5">
    <source>
        <dbReference type="Google" id="ProtNLM"/>
    </source>
</evidence>
<dbReference type="Proteomes" id="UP000053593">
    <property type="component" value="Unassembled WGS sequence"/>
</dbReference>
<feature type="region of interest" description="Disordered" evidence="1">
    <location>
        <begin position="62"/>
        <end position="87"/>
    </location>
</feature>